<evidence type="ECO:0000256" key="2">
    <source>
        <dbReference type="ARBA" id="ARBA00022490"/>
    </source>
</evidence>
<dbReference type="GO" id="GO:0005634">
    <property type="term" value="C:nucleus"/>
    <property type="evidence" value="ECO:0007669"/>
    <property type="project" value="TreeGrafter"/>
</dbReference>
<dbReference type="Proteomes" id="UP000504633">
    <property type="component" value="Unplaced"/>
</dbReference>
<dbReference type="GO" id="GO:0030018">
    <property type="term" value="C:Z disc"/>
    <property type="evidence" value="ECO:0007669"/>
    <property type="project" value="TreeGrafter"/>
</dbReference>
<feature type="compositionally biased region" description="Polar residues" evidence="6">
    <location>
        <begin position="984"/>
        <end position="1002"/>
    </location>
</feature>
<feature type="region of interest" description="Disordered" evidence="6">
    <location>
        <begin position="78"/>
        <end position="218"/>
    </location>
</feature>
<evidence type="ECO:0000256" key="5">
    <source>
        <dbReference type="SAM" id="Coils"/>
    </source>
</evidence>
<dbReference type="OrthoDB" id="300641at2759"/>
<comment type="similarity">
    <text evidence="4">Belongs to the synaptopodin family.</text>
</comment>
<evidence type="ECO:0000313" key="7">
    <source>
        <dbReference type="Proteomes" id="UP000504633"/>
    </source>
</evidence>
<dbReference type="GO" id="GO:0003779">
    <property type="term" value="F:actin binding"/>
    <property type="evidence" value="ECO:0007669"/>
    <property type="project" value="TreeGrafter"/>
</dbReference>
<proteinExistence type="inferred from homology"/>
<feature type="region of interest" description="Disordered" evidence="6">
    <location>
        <begin position="1"/>
        <end position="53"/>
    </location>
</feature>
<feature type="region of interest" description="Disordered" evidence="6">
    <location>
        <begin position="984"/>
        <end position="1099"/>
    </location>
</feature>
<feature type="compositionally biased region" description="Low complexity" evidence="6">
    <location>
        <begin position="891"/>
        <end position="902"/>
    </location>
</feature>
<dbReference type="PANTHER" id="PTHR24217">
    <property type="entry name" value="PUTATIVE-RELATED"/>
    <property type="match status" value="1"/>
</dbReference>
<gene>
    <name evidence="8" type="primary">LOC111597814</name>
</gene>
<organism evidence="7 8">
    <name type="scientific">Drosophila hydei</name>
    <name type="common">Fruit fly</name>
    <dbReference type="NCBI Taxonomy" id="7224"/>
    <lineage>
        <taxon>Eukaryota</taxon>
        <taxon>Metazoa</taxon>
        <taxon>Ecdysozoa</taxon>
        <taxon>Arthropoda</taxon>
        <taxon>Hexapoda</taxon>
        <taxon>Insecta</taxon>
        <taxon>Pterygota</taxon>
        <taxon>Neoptera</taxon>
        <taxon>Endopterygota</taxon>
        <taxon>Diptera</taxon>
        <taxon>Brachycera</taxon>
        <taxon>Muscomorpha</taxon>
        <taxon>Ephydroidea</taxon>
        <taxon>Drosophilidae</taxon>
        <taxon>Drosophila</taxon>
    </lineage>
</organism>
<evidence type="ECO:0000313" key="8">
    <source>
        <dbReference type="RefSeq" id="XP_030081707.1"/>
    </source>
</evidence>
<dbReference type="PANTHER" id="PTHR24217:SF0">
    <property type="entry name" value="PDZ DOMAIN-CONTAINING PROTEIN"/>
    <property type="match status" value="1"/>
</dbReference>
<dbReference type="GO" id="GO:0032233">
    <property type="term" value="P:positive regulation of actin filament bundle assembly"/>
    <property type="evidence" value="ECO:0007669"/>
    <property type="project" value="TreeGrafter"/>
</dbReference>
<feature type="compositionally biased region" description="Polar residues" evidence="6">
    <location>
        <begin position="1057"/>
        <end position="1097"/>
    </location>
</feature>
<keyword evidence="2" id="KW-0963">Cytoplasm</keyword>
<evidence type="ECO:0000256" key="1">
    <source>
        <dbReference type="ARBA" id="ARBA00004496"/>
    </source>
</evidence>
<feature type="compositionally biased region" description="Basic and acidic residues" evidence="6">
    <location>
        <begin position="1007"/>
        <end position="1019"/>
    </location>
</feature>
<feature type="region of interest" description="Disordered" evidence="6">
    <location>
        <begin position="872"/>
        <end position="905"/>
    </location>
</feature>
<evidence type="ECO:0000256" key="3">
    <source>
        <dbReference type="ARBA" id="ARBA00022553"/>
    </source>
</evidence>
<dbReference type="RefSeq" id="XP_030081707.1">
    <property type="nucleotide sequence ID" value="XM_030225847.1"/>
</dbReference>
<dbReference type="GeneID" id="111597814"/>
<feature type="compositionally biased region" description="Acidic residues" evidence="6">
    <location>
        <begin position="195"/>
        <end position="218"/>
    </location>
</feature>
<keyword evidence="5" id="KW-0175">Coiled coil</keyword>
<dbReference type="InterPro" id="IPR051976">
    <property type="entry name" value="Synaptopodin_domain"/>
</dbReference>
<keyword evidence="3" id="KW-0597">Phosphoprotein</keyword>
<name>A0A6J2SZR1_DROHY</name>
<evidence type="ECO:0000256" key="6">
    <source>
        <dbReference type="SAM" id="MobiDB-lite"/>
    </source>
</evidence>
<evidence type="ECO:0000256" key="4">
    <source>
        <dbReference type="ARBA" id="ARBA00038161"/>
    </source>
</evidence>
<feature type="compositionally biased region" description="Basic and acidic residues" evidence="6">
    <location>
        <begin position="127"/>
        <end position="142"/>
    </location>
</feature>
<dbReference type="AlphaFoldDB" id="A0A6J2SZR1"/>
<feature type="compositionally biased region" description="Polar residues" evidence="6">
    <location>
        <begin position="1"/>
        <end position="14"/>
    </location>
</feature>
<protein>
    <submittedName>
        <fullName evidence="8">Uncharacterized protein LOC111597814 isoform X1</fullName>
    </submittedName>
</protein>
<keyword evidence="7" id="KW-1185">Reference proteome</keyword>
<comment type="subcellular location">
    <subcellularLocation>
        <location evidence="1">Cytoplasm</location>
    </subcellularLocation>
</comment>
<reference evidence="8" key="1">
    <citation type="submission" date="2025-08" db="UniProtKB">
        <authorList>
            <consortium name="RefSeq"/>
        </authorList>
    </citation>
    <scope>IDENTIFICATION</scope>
    <source>
        <strain evidence="8">15085-1641.00</strain>
        <tissue evidence="8">Whole body</tissue>
    </source>
</reference>
<accession>A0A6J2SZR1</accession>
<feature type="coiled-coil region" evidence="5">
    <location>
        <begin position="289"/>
        <end position="327"/>
    </location>
</feature>
<sequence>MDSEVVTNVNETKSTQQQVVKEEPETEPEVVKENVIDRPVTSDEVGETVVDKAADSAVENGVTTTTTTTVVVIKKENAKEEEEADLKRETETTTKTIVVNKNEIESNDTPDNKNESSTTTTTTIVVTKKEPEVADISDKESKTSTMTTTTIVVASPKKEENMETEEEDNKDSSPSADGPSTAKETSNKTVVLNDKEEEEIVVEGEGEEESDDNDVDDYDEDMETVTKTEEIEDGQGQCNIPEKSEEAAKPKIDQDDNAVKTNKDINNQIEHIISDIDINIKAQEKITQLKEQELLLIQKQKELANQIQQQQLLAQKLIAENQLKEQDLQRQQYLQQQQLQQQQQQQSQHQYNEDCALKSKPDHYNTTTVQRQEVQESNHISRTVDLRKIFTPATDAPQILPKNRKLYASSAFYSPTLHPTVEDQVELARRISHSLSDISNQTSKGQTMYVNRKKRSVKWVHEGCGQGEDENIVETRSLSKENAEDNLLQPELIKLDKMPLKLVMNPRGQMRDYNSLKESINIESGLLSPDNCAELITALQLHKGRGAELFAKRRRKADNWVVDETNAGIHSPSGIPDYQQYQANRPGPTSPSIVPAYSDAGKHRVQLNLHQDQLIEKYSKPGVQVVKSPWEAALQTGSASTAFLEQAQYRSQTPIVAQPSPVHFTQDFTDSPSLPASYANSSNYVNDSYKSSFDTRAKSQSIQSSNPQRELAYKPSVAQGWGGRNVELPREYYFQIQQQPEFEKHNFNDPRNSYYNGNEQLFVDPNAYGINMQFPQTDFNLNDDIHQRLQQLEQFQQCFMQQQMKQLKLKSNGNLPMAKCIGSMSSTNTKPIERSEVQQVVAEERSKAEEAGEPVNVRELIFTFEQQSLRERELTPNIQNELSSDKKRLPTLSLNTSKSSTNQMNDQDTIKGLYVPKEISLASYAPPPVQSTHNFQSSPKPMDYSAKEYELPSYPGFPISNLKPGLYNSVPPKEQLYNSTSYQKFPSSSVQAGPQVSFSPSPLSFDKLSKFQESPDQRNQRYFNGNKQPAYRGVQNVSPTPFLSGGAGGHNDRLPISSPTYGSNTSHNVGSQQGRGANQSFNNSARGWNKGTNNIQPNVYHPKTVSISATESLPYSDF</sequence>
<dbReference type="GO" id="GO:0015629">
    <property type="term" value="C:actin cytoskeleton"/>
    <property type="evidence" value="ECO:0007669"/>
    <property type="project" value="TreeGrafter"/>
</dbReference>